<dbReference type="NCBIfam" id="NF033788">
    <property type="entry name" value="HTH_metalloreg"/>
    <property type="match status" value="1"/>
</dbReference>
<organism evidence="5 6">
    <name type="scientific">candidate division WWE3 bacterium CG_4_9_14_0_2_um_filter_35_11</name>
    <dbReference type="NCBI Taxonomy" id="1975077"/>
    <lineage>
        <taxon>Bacteria</taxon>
        <taxon>Katanobacteria</taxon>
    </lineage>
</organism>
<evidence type="ECO:0000313" key="6">
    <source>
        <dbReference type="Proteomes" id="UP000229756"/>
    </source>
</evidence>
<dbReference type="InterPro" id="IPR001845">
    <property type="entry name" value="HTH_ArsR_DNA-bd_dom"/>
</dbReference>
<dbReference type="Gene3D" id="1.10.10.10">
    <property type="entry name" value="Winged helix-like DNA-binding domain superfamily/Winged helix DNA-binding domain"/>
    <property type="match status" value="1"/>
</dbReference>
<keyword evidence="1" id="KW-0805">Transcription regulation</keyword>
<dbReference type="PANTHER" id="PTHR43132:SF6">
    <property type="entry name" value="HTH-TYPE TRANSCRIPTIONAL REPRESSOR CZRA"/>
    <property type="match status" value="1"/>
</dbReference>
<dbReference type="PRINTS" id="PR00778">
    <property type="entry name" value="HTHARSR"/>
</dbReference>
<dbReference type="GO" id="GO:0003677">
    <property type="term" value="F:DNA binding"/>
    <property type="evidence" value="ECO:0007669"/>
    <property type="project" value="UniProtKB-KW"/>
</dbReference>
<dbReference type="Proteomes" id="UP000229756">
    <property type="component" value="Unassembled WGS sequence"/>
</dbReference>
<evidence type="ECO:0000259" key="4">
    <source>
        <dbReference type="PROSITE" id="PS50987"/>
    </source>
</evidence>
<dbReference type="GO" id="GO:0003700">
    <property type="term" value="F:DNA-binding transcription factor activity"/>
    <property type="evidence" value="ECO:0007669"/>
    <property type="project" value="InterPro"/>
</dbReference>
<proteinExistence type="predicted"/>
<evidence type="ECO:0000256" key="3">
    <source>
        <dbReference type="ARBA" id="ARBA00023163"/>
    </source>
</evidence>
<dbReference type="Pfam" id="PF12840">
    <property type="entry name" value="HTH_20"/>
    <property type="match status" value="1"/>
</dbReference>
<evidence type="ECO:0000313" key="5">
    <source>
        <dbReference type="EMBL" id="PJC23657.1"/>
    </source>
</evidence>
<protein>
    <recommendedName>
        <fullName evidence="4">HTH arsR-type domain-containing protein</fullName>
    </recommendedName>
</protein>
<dbReference type="InterPro" id="IPR051011">
    <property type="entry name" value="Metal_resp_trans_reg"/>
</dbReference>
<evidence type="ECO:0000256" key="1">
    <source>
        <dbReference type="ARBA" id="ARBA00023015"/>
    </source>
</evidence>
<feature type="domain" description="HTH arsR-type" evidence="4">
    <location>
        <begin position="1"/>
        <end position="88"/>
    </location>
</feature>
<comment type="caution">
    <text evidence="5">The sequence shown here is derived from an EMBL/GenBank/DDBJ whole genome shotgun (WGS) entry which is preliminary data.</text>
</comment>
<keyword evidence="2" id="KW-0238">DNA-binding</keyword>
<reference evidence="6" key="1">
    <citation type="submission" date="2017-09" db="EMBL/GenBank/DDBJ databases">
        <title>Depth-based differentiation of microbial function through sediment-hosted aquifers and enrichment of novel symbionts in the deep terrestrial subsurface.</title>
        <authorList>
            <person name="Probst A.J."/>
            <person name="Ladd B."/>
            <person name="Jarett J.K."/>
            <person name="Geller-Mcgrath D.E."/>
            <person name="Sieber C.M.K."/>
            <person name="Emerson J.B."/>
            <person name="Anantharaman K."/>
            <person name="Thomas B.C."/>
            <person name="Malmstrom R."/>
            <person name="Stieglmeier M."/>
            <person name="Klingl A."/>
            <person name="Woyke T."/>
            <person name="Ryan C.M."/>
            <person name="Banfield J.F."/>
        </authorList>
    </citation>
    <scope>NUCLEOTIDE SEQUENCE [LARGE SCALE GENOMIC DNA]</scope>
</reference>
<dbReference type="CDD" id="cd00090">
    <property type="entry name" value="HTH_ARSR"/>
    <property type="match status" value="1"/>
</dbReference>
<keyword evidence="3" id="KW-0804">Transcription</keyword>
<dbReference type="EMBL" id="PFSJ01000018">
    <property type="protein sequence ID" value="PJC23657.1"/>
    <property type="molecule type" value="Genomic_DNA"/>
</dbReference>
<sequence>MKTACTKCFKNLGVNSRSKLFSYIEGKGECSVSELTKFLGLRQPTVSYHLKEMSDSGLLKKRANGKSVIYSLNVSCPHDGKPCVVSGK</sequence>
<dbReference type="PANTHER" id="PTHR43132">
    <property type="entry name" value="ARSENICAL RESISTANCE OPERON REPRESSOR ARSR-RELATED"/>
    <property type="match status" value="1"/>
</dbReference>
<evidence type="ECO:0000256" key="2">
    <source>
        <dbReference type="ARBA" id="ARBA00023125"/>
    </source>
</evidence>
<accession>A0A2M8ELU4</accession>
<gene>
    <name evidence="5" type="ORF">CO058_02175</name>
</gene>
<dbReference type="InterPro" id="IPR011991">
    <property type="entry name" value="ArsR-like_HTH"/>
</dbReference>
<dbReference type="SMART" id="SM00418">
    <property type="entry name" value="HTH_ARSR"/>
    <property type="match status" value="1"/>
</dbReference>
<dbReference type="AlphaFoldDB" id="A0A2M8ELU4"/>
<dbReference type="InterPro" id="IPR036390">
    <property type="entry name" value="WH_DNA-bd_sf"/>
</dbReference>
<dbReference type="SUPFAM" id="SSF46785">
    <property type="entry name" value="Winged helix' DNA-binding domain"/>
    <property type="match status" value="1"/>
</dbReference>
<dbReference type="PROSITE" id="PS50987">
    <property type="entry name" value="HTH_ARSR_2"/>
    <property type="match status" value="1"/>
</dbReference>
<name>A0A2M8ELU4_UNCKA</name>
<dbReference type="InterPro" id="IPR036388">
    <property type="entry name" value="WH-like_DNA-bd_sf"/>
</dbReference>